<evidence type="ECO:0000313" key="2">
    <source>
        <dbReference type="EMBL" id="HIS30352.1"/>
    </source>
</evidence>
<dbReference type="AlphaFoldDB" id="A0A9D1EQU6"/>
<accession>A0A9D1EQU6</accession>
<evidence type="ECO:0000256" key="1">
    <source>
        <dbReference type="SAM" id="MobiDB-lite"/>
    </source>
</evidence>
<sequence length="531" mass="60944">MSGKKEMWKNPGCEYRGVPMWSWNGRLLPEALRKQQDTFRKMGFGGAQIHSRIGLETPYLGREFMDRVRECVAYAKENGTKIWLYDEDKWPSGFGAGRVTAGRGELACRYLLFSPNAYPDGFHDRQKVFTTRINGNGELRLLGTFRVRLRDGRLAGYECVPDAGPGHRESGSPPSVRDGRGNRDETLWYLYLCVTAPSPWFNNAQYGDMLNPDAVKRFLETAYEPYAKAVGEEFGKTIPAIFTDEPCFYRMENLRNADRPEEIGLPYTDALGKLYEETYGEKLLEKIPEIVWEWEDAGISPVRYRYHLCLSRLFTKSYGGQIKAWCREHGILFTGHLLGENTLEEMTRSTGEIMSTLSQWDIPGCDMLANRHEYTTVKQAQSVARQLGKPGVLCEIYGVTNWDFDFRGHKHMGDWLAALGVTVRIPHLAWMTMKGETKRDYPSPIDGHAPWHEKYPILEDYYARLRMIMESGKPAAHIVVVHPSESCWMQLGPDSTTQEARRRLEEQYQELAGWLLFGLQDFDYVSEELLS</sequence>
<reference evidence="2" key="1">
    <citation type="submission" date="2020-10" db="EMBL/GenBank/DDBJ databases">
        <authorList>
            <person name="Gilroy R."/>
        </authorList>
    </citation>
    <scope>NUCLEOTIDE SEQUENCE</scope>
    <source>
        <strain evidence="2">CHK190-19873</strain>
    </source>
</reference>
<proteinExistence type="predicted"/>
<gene>
    <name evidence="2" type="ORF">IAB44_02215</name>
</gene>
<feature type="region of interest" description="Disordered" evidence="1">
    <location>
        <begin position="160"/>
        <end position="180"/>
    </location>
</feature>
<dbReference type="PANTHER" id="PTHR36848:SF2">
    <property type="entry name" value="SECRETED PROTEIN"/>
    <property type="match status" value="1"/>
</dbReference>
<organism evidence="2 3">
    <name type="scientific">Candidatus Limivivens intestinipullorum</name>
    <dbReference type="NCBI Taxonomy" id="2840858"/>
    <lineage>
        <taxon>Bacteria</taxon>
        <taxon>Bacillati</taxon>
        <taxon>Bacillota</taxon>
        <taxon>Clostridia</taxon>
        <taxon>Lachnospirales</taxon>
        <taxon>Lachnospiraceae</taxon>
        <taxon>Lachnospiraceae incertae sedis</taxon>
        <taxon>Candidatus Limivivens</taxon>
    </lineage>
</organism>
<name>A0A9D1EQU6_9FIRM</name>
<dbReference type="InterPro" id="IPR053161">
    <property type="entry name" value="Ulvan_degrading_GH"/>
</dbReference>
<dbReference type="PANTHER" id="PTHR36848">
    <property type="entry name" value="DNA-BINDING PROTEIN (PUTATIVE SECRETED PROTEIN)-RELATED"/>
    <property type="match status" value="1"/>
</dbReference>
<protein>
    <submittedName>
        <fullName evidence="2">Uncharacterized protein</fullName>
    </submittedName>
</protein>
<dbReference type="EMBL" id="DVIQ01000013">
    <property type="protein sequence ID" value="HIS30352.1"/>
    <property type="molecule type" value="Genomic_DNA"/>
</dbReference>
<comment type="caution">
    <text evidence="2">The sequence shown here is derived from an EMBL/GenBank/DDBJ whole genome shotgun (WGS) entry which is preliminary data.</text>
</comment>
<feature type="non-terminal residue" evidence="2">
    <location>
        <position position="531"/>
    </location>
</feature>
<evidence type="ECO:0000313" key="3">
    <source>
        <dbReference type="Proteomes" id="UP000823935"/>
    </source>
</evidence>
<reference evidence="2" key="2">
    <citation type="journal article" date="2021" name="PeerJ">
        <title>Extensive microbial diversity within the chicken gut microbiome revealed by metagenomics and culture.</title>
        <authorList>
            <person name="Gilroy R."/>
            <person name="Ravi A."/>
            <person name="Getino M."/>
            <person name="Pursley I."/>
            <person name="Horton D.L."/>
            <person name="Alikhan N.F."/>
            <person name="Baker D."/>
            <person name="Gharbi K."/>
            <person name="Hall N."/>
            <person name="Watson M."/>
            <person name="Adriaenssens E.M."/>
            <person name="Foster-Nyarko E."/>
            <person name="Jarju S."/>
            <person name="Secka A."/>
            <person name="Antonio M."/>
            <person name="Oren A."/>
            <person name="Chaudhuri R.R."/>
            <person name="La Ragione R."/>
            <person name="Hildebrand F."/>
            <person name="Pallen M.J."/>
        </authorList>
    </citation>
    <scope>NUCLEOTIDE SEQUENCE</scope>
    <source>
        <strain evidence="2">CHK190-19873</strain>
    </source>
</reference>
<dbReference type="Proteomes" id="UP000823935">
    <property type="component" value="Unassembled WGS sequence"/>
</dbReference>